<dbReference type="RefSeq" id="WP_281840264.1">
    <property type="nucleotide sequence ID" value="NZ_BROH01000001.1"/>
</dbReference>
<comment type="caution">
    <text evidence="2">The sequence shown here is derived from an EMBL/GenBank/DDBJ whole genome shotgun (WGS) entry which is preliminary data.</text>
</comment>
<dbReference type="Proteomes" id="UP001144205">
    <property type="component" value="Unassembled WGS sequence"/>
</dbReference>
<sequence>MPSPLPALADGETLVARFSGNLTTYIKEHVMLAAIGSVGAALVLIWLGDANYWVGPVGAVLAIAVRGVYVASEQVGMTWQLTDRRLITPAGLTIPRSEIETVRTIFSAAQVVTRKGDKYMIKYQPDPKAVAATIMGRS</sequence>
<name>A0ABQ5LNT6_9RHOB</name>
<gene>
    <name evidence="2" type="ORF">STA1M1_01670</name>
</gene>
<evidence type="ECO:0000256" key="1">
    <source>
        <dbReference type="SAM" id="Phobius"/>
    </source>
</evidence>
<dbReference type="EMBL" id="BROH01000001">
    <property type="protein sequence ID" value="GKY86298.1"/>
    <property type="molecule type" value="Genomic_DNA"/>
</dbReference>
<organism evidence="2 3">
    <name type="scientific">Sinisalibacter aestuarii</name>
    <dbReference type="NCBI Taxonomy" id="2949426"/>
    <lineage>
        <taxon>Bacteria</taxon>
        <taxon>Pseudomonadati</taxon>
        <taxon>Pseudomonadota</taxon>
        <taxon>Alphaproteobacteria</taxon>
        <taxon>Rhodobacterales</taxon>
        <taxon>Roseobacteraceae</taxon>
        <taxon>Sinisalibacter</taxon>
    </lineage>
</organism>
<evidence type="ECO:0008006" key="4">
    <source>
        <dbReference type="Google" id="ProtNLM"/>
    </source>
</evidence>
<reference evidence="2" key="1">
    <citation type="journal article" date="2023" name="Int. J. Syst. Evol. Microbiol.">
        <title>Sinisalibacter aestuarii sp. nov., isolated from estuarine sediment of the Arakawa River.</title>
        <authorList>
            <person name="Arafat S.T."/>
            <person name="Hirano S."/>
            <person name="Sato A."/>
            <person name="Takeuchi K."/>
            <person name="Yasuda T."/>
            <person name="Terahara T."/>
            <person name="Hamada M."/>
            <person name="Kobayashi T."/>
        </authorList>
    </citation>
    <scope>NUCLEOTIDE SEQUENCE</scope>
    <source>
        <strain evidence="2">B-399</strain>
    </source>
</reference>
<proteinExistence type="predicted"/>
<accession>A0ABQ5LNT6</accession>
<feature type="transmembrane region" description="Helical" evidence="1">
    <location>
        <begin position="53"/>
        <end position="71"/>
    </location>
</feature>
<keyword evidence="1" id="KW-1133">Transmembrane helix</keyword>
<evidence type="ECO:0000313" key="3">
    <source>
        <dbReference type="Proteomes" id="UP001144205"/>
    </source>
</evidence>
<evidence type="ECO:0000313" key="2">
    <source>
        <dbReference type="EMBL" id="GKY86298.1"/>
    </source>
</evidence>
<protein>
    <recommendedName>
        <fullName evidence="4">PH domain-containing protein</fullName>
    </recommendedName>
</protein>
<feature type="transmembrane region" description="Helical" evidence="1">
    <location>
        <begin position="30"/>
        <end position="47"/>
    </location>
</feature>
<keyword evidence="1" id="KW-0812">Transmembrane</keyword>
<keyword evidence="1" id="KW-0472">Membrane</keyword>
<keyword evidence="3" id="KW-1185">Reference proteome</keyword>